<dbReference type="SUPFAM" id="SSF141868">
    <property type="entry name" value="EAL domain-like"/>
    <property type="match status" value="1"/>
</dbReference>
<dbReference type="InterPro" id="IPR000160">
    <property type="entry name" value="GGDEF_dom"/>
</dbReference>
<feature type="domain" description="GGDEF" evidence="4">
    <location>
        <begin position="355"/>
        <end position="482"/>
    </location>
</feature>
<dbReference type="CDD" id="cd01948">
    <property type="entry name" value="EAL"/>
    <property type="match status" value="1"/>
</dbReference>
<dbReference type="GO" id="GO:0000160">
    <property type="term" value="P:phosphorelay signal transduction system"/>
    <property type="evidence" value="ECO:0007669"/>
    <property type="project" value="InterPro"/>
</dbReference>
<sequence length="749" mass="82530">MKTLAVTRPEEFIEFLEDDGPVHVVSAERPWKVLIVDDDPEVHQATLFALRGVTISNRKLELLNAYSSEQARAVLEAHPDVAVILLDVVMESHDAGLTLVRVIREELGRRDTRIILRTGQPGYAPELSVIRDYDINDYRTKSELTHTRLITTLTAAIRSYDQICALDENRRGLELLIETGNQLFVPRDVRAFAEVALKHLAGFLGGALNAVFCGPSEDAGEGRDHDELRILAGCGVYCHLEGVSLVDLDNETLRDSLRSGLAGQRHVFGPGAACLHLGRIHGKEALIHVDLPRPATDLARRMIEVLCVNLGVGFENVVLFERLRFFAYYDPLTRLPNRKRFLDRVDEEMPALASGGWILGIIDIVRFSELNDALGHRSGDLLLVEVTQRLQLAVGANALVARVAGDAFGLCWRPEEEGVSAILDVFNAPFSVRGHAIPIRARAGFVDLAAVPGGAVELLKRANLALSHAKQAGNQHWRFFSGEMESSTQNRVRLLTELRSALHQGKGLELHYQPQVASVDQALVGCEALIRWVKASGEAISPDVFIPLAEYTGMIVDIGDWVIGEACRQIVRWDAKGLPGFRVGINISAAQFREPDFVAKTAGVIRESGVDPSRLELEITESVAMEDPLSVARQLHELKALGLRVAVDDFGCGFSSLGSLNRLPFDRVKIDRAFVRELTPETQGDCIATMIIKLAKGLGLEVIAEGVETDQQAQLLREMGCAEMQGFLYARPMQAEALEHWVMCSTQMP</sequence>
<dbReference type="RefSeq" id="WP_276658572.1">
    <property type="nucleotide sequence ID" value="NZ_SSFD01000154.1"/>
</dbReference>
<dbReference type="PROSITE" id="PS50883">
    <property type="entry name" value="EAL"/>
    <property type="match status" value="1"/>
</dbReference>
<dbReference type="InterPro" id="IPR011006">
    <property type="entry name" value="CheY-like_superfamily"/>
</dbReference>
<dbReference type="SMART" id="SM00052">
    <property type="entry name" value="EAL"/>
    <property type="match status" value="1"/>
</dbReference>
<dbReference type="InterPro" id="IPR035919">
    <property type="entry name" value="EAL_sf"/>
</dbReference>
<dbReference type="InterPro" id="IPR001633">
    <property type="entry name" value="EAL_dom"/>
</dbReference>
<dbReference type="Pfam" id="PF00990">
    <property type="entry name" value="GGDEF"/>
    <property type="match status" value="1"/>
</dbReference>
<dbReference type="Pfam" id="PF00563">
    <property type="entry name" value="EAL"/>
    <property type="match status" value="1"/>
</dbReference>
<comment type="caution">
    <text evidence="5">The sequence shown here is derived from an EMBL/GenBank/DDBJ whole genome shotgun (WGS) entry which is preliminary data.</text>
</comment>
<evidence type="ECO:0000313" key="5">
    <source>
        <dbReference type="EMBL" id="TXH85194.1"/>
    </source>
</evidence>
<dbReference type="InterPro" id="IPR029787">
    <property type="entry name" value="Nucleotide_cyclase"/>
</dbReference>
<keyword evidence="1" id="KW-0597">Phosphoprotein</keyword>
<dbReference type="InterPro" id="IPR043128">
    <property type="entry name" value="Rev_trsase/Diguanyl_cyclase"/>
</dbReference>
<dbReference type="InterPro" id="IPR001789">
    <property type="entry name" value="Sig_transdc_resp-reg_receiver"/>
</dbReference>
<name>A0A5C7SN47_THASP</name>
<accession>A0A5C7SN47</accession>
<evidence type="ECO:0000313" key="6">
    <source>
        <dbReference type="Proteomes" id="UP000321192"/>
    </source>
</evidence>
<dbReference type="CDD" id="cd01949">
    <property type="entry name" value="GGDEF"/>
    <property type="match status" value="1"/>
</dbReference>
<dbReference type="EMBL" id="SSFD01000154">
    <property type="protein sequence ID" value="TXH85194.1"/>
    <property type="molecule type" value="Genomic_DNA"/>
</dbReference>
<gene>
    <name evidence="5" type="ORF">E6Q80_10075</name>
</gene>
<dbReference type="AlphaFoldDB" id="A0A5C7SN47"/>
<dbReference type="PANTHER" id="PTHR33121:SF19">
    <property type="entry name" value="CYCLIC DI-GMP PHOSPHODIESTERASE PA2567"/>
    <property type="match status" value="1"/>
</dbReference>
<dbReference type="Gene3D" id="3.20.20.450">
    <property type="entry name" value="EAL domain"/>
    <property type="match status" value="1"/>
</dbReference>
<dbReference type="SMART" id="SM00267">
    <property type="entry name" value="GGDEF"/>
    <property type="match status" value="1"/>
</dbReference>
<dbReference type="Pfam" id="PF11849">
    <property type="entry name" value="DUF3369"/>
    <property type="match status" value="1"/>
</dbReference>
<dbReference type="SUPFAM" id="SSF52172">
    <property type="entry name" value="CheY-like"/>
    <property type="match status" value="1"/>
</dbReference>
<feature type="domain" description="Response regulatory" evidence="2">
    <location>
        <begin position="32"/>
        <end position="156"/>
    </location>
</feature>
<evidence type="ECO:0000259" key="3">
    <source>
        <dbReference type="PROSITE" id="PS50883"/>
    </source>
</evidence>
<feature type="domain" description="EAL" evidence="3">
    <location>
        <begin position="491"/>
        <end position="746"/>
    </location>
</feature>
<dbReference type="PROSITE" id="PS50110">
    <property type="entry name" value="RESPONSE_REGULATORY"/>
    <property type="match status" value="1"/>
</dbReference>
<proteinExistence type="predicted"/>
<feature type="modified residue" description="4-aspartylphosphate" evidence="1">
    <location>
        <position position="87"/>
    </location>
</feature>
<dbReference type="NCBIfam" id="TIGR00254">
    <property type="entry name" value="GGDEF"/>
    <property type="match status" value="1"/>
</dbReference>
<dbReference type="Gene3D" id="3.30.70.270">
    <property type="match status" value="1"/>
</dbReference>
<organism evidence="5 6">
    <name type="scientific">Thauera aminoaromatica</name>
    <dbReference type="NCBI Taxonomy" id="164330"/>
    <lineage>
        <taxon>Bacteria</taxon>
        <taxon>Pseudomonadati</taxon>
        <taxon>Pseudomonadota</taxon>
        <taxon>Betaproteobacteria</taxon>
        <taxon>Rhodocyclales</taxon>
        <taxon>Zoogloeaceae</taxon>
        <taxon>Thauera</taxon>
    </lineage>
</organism>
<dbReference type="PROSITE" id="PS50887">
    <property type="entry name" value="GGDEF"/>
    <property type="match status" value="1"/>
</dbReference>
<dbReference type="InterPro" id="IPR050706">
    <property type="entry name" value="Cyclic-di-GMP_PDE-like"/>
</dbReference>
<evidence type="ECO:0000256" key="1">
    <source>
        <dbReference type="PROSITE-ProRule" id="PRU00169"/>
    </source>
</evidence>
<dbReference type="SMART" id="SM00448">
    <property type="entry name" value="REC"/>
    <property type="match status" value="1"/>
</dbReference>
<dbReference type="Gene3D" id="3.40.50.2300">
    <property type="match status" value="1"/>
</dbReference>
<evidence type="ECO:0000259" key="2">
    <source>
        <dbReference type="PROSITE" id="PS50110"/>
    </source>
</evidence>
<dbReference type="PANTHER" id="PTHR33121">
    <property type="entry name" value="CYCLIC DI-GMP PHOSPHODIESTERASE PDEF"/>
    <property type="match status" value="1"/>
</dbReference>
<evidence type="ECO:0000259" key="4">
    <source>
        <dbReference type="PROSITE" id="PS50887"/>
    </source>
</evidence>
<dbReference type="Proteomes" id="UP000321192">
    <property type="component" value="Unassembled WGS sequence"/>
</dbReference>
<reference evidence="5 6" key="1">
    <citation type="submission" date="2018-09" db="EMBL/GenBank/DDBJ databases">
        <title>Metagenome Assembled Genomes from an Advanced Water Purification Facility.</title>
        <authorList>
            <person name="Stamps B.W."/>
            <person name="Spear J.R."/>
        </authorList>
    </citation>
    <scope>NUCLEOTIDE SEQUENCE [LARGE SCALE GENOMIC DNA]</scope>
    <source>
        <strain evidence="5">Bin_27_1</strain>
    </source>
</reference>
<dbReference type="GO" id="GO:0071111">
    <property type="term" value="F:cyclic-guanylate-specific phosphodiesterase activity"/>
    <property type="evidence" value="ECO:0007669"/>
    <property type="project" value="InterPro"/>
</dbReference>
<dbReference type="InterPro" id="IPR021800">
    <property type="entry name" value="DUF3369"/>
</dbReference>
<protein>
    <submittedName>
        <fullName evidence="5">EAL domain-containing protein</fullName>
    </submittedName>
</protein>
<dbReference type="SUPFAM" id="SSF55073">
    <property type="entry name" value="Nucleotide cyclase"/>
    <property type="match status" value="1"/>
</dbReference>